<dbReference type="SUPFAM" id="SSF55347">
    <property type="entry name" value="Glyceraldehyde-3-phosphate dehydrogenase-like, C-terminal domain"/>
    <property type="match status" value="1"/>
</dbReference>
<dbReference type="PANTHER" id="PTHR43818:SF11">
    <property type="entry name" value="BCDNA.GH03377"/>
    <property type="match status" value="1"/>
</dbReference>
<feature type="non-terminal residue" evidence="3">
    <location>
        <position position="265"/>
    </location>
</feature>
<dbReference type="InterPro" id="IPR036291">
    <property type="entry name" value="NAD(P)-bd_dom_sf"/>
</dbReference>
<dbReference type="Gene3D" id="3.40.50.720">
    <property type="entry name" value="NAD(P)-binding Rossmann-like Domain"/>
    <property type="match status" value="1"/>
</dbReference>
<dbReference type="Gene3D" id="3.30.360.10">
    <property type="entry name" value="Dihydrodipicolinate Reductase, domain 2"/>
    <property type="match status" value="1"/>
</dbReference>
<evidence type="ECO:0000256" key="1">
    <source>
        <dbReference type="ARBA" id="ARBA00023002"/>
    </source>
</evidence>
<dbReference type="SUPFAM" id="SSF51735">
    <property type="entry name" value="NAD(P)-binding Rossmann-fold domains"/>
    <property type="match status" value="1"/>
</dbReference>
<feature type="domain" description="Gfo/Idh/MocA-like oxidoreductase N-terminal" evidence="2">
    <location>
        <begin position="4"/>
        <end position="119"/>
    </location>
</feature>
<dbReference type="InterPro" id="IPR000683">
    <property type="entry name" value="Gfo/Idh/MocA-like_OxRdtase_N"/>
</dbReference>
<reference evidence="3" key="1">
    <citation type="submission" date="2018-05" db="EMBL/GenBank/DDBJ databases">
        <authorList>
            <person name="Lanie J.A."/>
            <person name="Ng W.-L."/>
            <person name="Kazmierczak K.M."/>
            <person name="Andrzejewski T.M."/>
            <person name="Davidsen T.M."/>
            <person name="Wayne K.J."/>
            <person name="Tettelin H."/>
            <person name="Glass J.I."/>
            <person name="Rusch D."/>
            <person name="Podicherti R."/>
            <person name="Tsui H.-C.T."/>
            <person name="Winkler M.E."/>
        </authorList>
    </citation>
    <scope>NUCLEOTIDE SEQUENCE</scope>
</reference>
<organism evidence="3">
    <name type="scientific">marine metagenome</name>
    <dbReference type="NCBI Taxonomy" id="408172"/>
    <lineage>
        <taxon>unclassified sequences</taxon>
        <taxon>metagenomes</taxon>
        <taxon>ecological metagenomes</taxon>
    </lineage>
</organism>
<dbReference type="AlphaFoldDB" id="A0A382SH55"/>
<sequence>MNSVRFGILGAGRGADLAQAIHHAPTAELVAICDQDMERLVNVTDKFPTLKTYNSWAAMLDSDIDAVIVASPMPLHVQHSIDALKAGKHVLSEVTAATSIEQCWQLLEAVLSSNRKYMLASNYCYMRSWSIVMGLVKAGKFGQLYYGEADQIQDFKAGFPHPKQGYNWRTEELALRRGHHYITHDLGPLYQAFGERITQVVCLGSGQHHLSWAQADDTCIVLCHTEQGKLIRIRLDFFSSRPTNFVYYGLQGTDACYEAPRGVQD</sequence>
<dbReference type="Pfam" id="PF01408">
    <property type="entry name" value="GFO_IDH_MocA"/>
    <property type="match status" value="1"/>
</dbReference>
<dbReference type="GO" id="GO:0000166">
    <property type="term" value="F:nucleotide binding"/>
    <property type="evidence" value="ECO:0007669"/>
    <property type="project" value="InterPro"/>
</dbReference>
<dbReference type="InterPro" id="IPR050463">
    <property type="entry name" value="Gfo/Idh/MocA_oxidrdct_glycsds"/>
</dbReference>
<gene>
    <name evidence="3" type="ORF">METZ01_LOCUS361669</name>
</gene>
<evidence type="ECO:0000259" key="2">
    <source>
        <dbReference type="Pfam" id="PF01408"/>
    </source>
</evidence>
<protein>
    <recommendedName>
        <fullName evidence="2">Gfo/Idh/MocA-like oxidoreductase N-terminal domain-containing protein</fullName>
    </recommendedName>
</protein>
<dbReference type="PANTHER" id="PTHR43818">
    <property type="entry name" value="BCDNA.GH03377"/>
    <property type="match status" value="1"/>
</dbReference>
<dbReference type="GO" id="GO:0016491">
    <property type="term" value="F:oxidoreductase activity"/>
    <property type="evidence" value="ECO:0007669"/>
    <property type="project" value="UniProtKB-KW"/>
</dbReference>
<name>A0A382SH55_9ZZZZ</name>
<dbReference type="EMBL" id="UINC01128821">
    <property type="protein sequence ID" value="SVD08815.1"/>
    <property type="molecule type" value="Genomic_DNA"/>
</dbReference>
<evidence type="ECO:0000313" key="3">
    <source>
        <dbReference type="EMBL" id="SVD08815.1"/>
    </source>
</evidence>
<proteinExistence type="predicted"/>
<keyword evidence="1" id="KW-0560">Oxidoreductase</keyword>
<accession>A0A382SH55</accession>